<dbReference type="AlphaFoldDB" id="A0A4V1XY33"/>
<protein>
    <recommendedName>
        <fullName evidence="4">Fibronectin type III domain-containing protein</fullName>
    </recommendedName>
</protein>
<dbReference type="RefSeq" id="WP_134720823.1">
    <property type="nucleotide sequence ID" value="NZ_SDKM01000059.1"/>
</dbReference>
<gene>
    <name evidence="2" type="ORF">EKO23_22995</name>
</gene>
<keyword evidence="1" id="KW-0732">Signal</keyword>
<feature type="signal peptide" evidence="1">
    <location>
        <begin position="1"/>
        <end position="23"/>
    </location>
</feature>
<evidence type="ECO:0008006" key="4">
    <source>
        <dbReference type="Google" id="ProtNLM"/>
    </source>
</evidence>
<feature type="chain" id="PRO_5039392521" description="Fibronectin type III domain-containing protein" evidence="1">
    <location>
        <begin position="24"/>
        <end position="662"/>
    </location>
</feature>
<name>A0A4V1XY33_9ACTN</name>
<evidence type="ECO:0000313" key="3">
    <source>
        <dbReference type="Proteomes" id="UP000295198"/>
    </source>
</evidence>
<organism evidence="2 3">
    <name type="scientific">Nocardioides guangzhouensis</name>
    <dbReference type="NCBI Taxonomy" id="2497878"/>
    <lineage>
        <taxon>Bacteria</taxon>
        <taxon>Bacillati</taxon>
        <taxon>Actinomycetota</taxon>
        <taxon>Actinomycetes</taxon>
        <taxon>Propionibacteriales</taxon>
        <taxon>Nocardioidaceae</taxon>
        <taxon>Nocardioides</taxon>
    </lineage>
</organism>
<dbReference type="EMBL" id="SDKM01000059">
    <property type="protein sequence ID" value="RYP81849.1"/>
    <property type="molecule type" value="Genomic_DNA"/>
</dbReference>
<dbReference type="OrthoDB" id="3753231at2"/>
<comment type="caution">
    <text evidence="2">The sequence shown here is derived from an EMBL/GenBank/DDBJ whole genome shotgun (WGS) entry which is preliminary data.</text>
</comment>
<reference evidence="2 3" key="1">
    <citation type="submission" date="2019-01" db="EMBL/GenBank/DDBJ databases">
        <title>Nocardioides guangzhouensis sp. nov., an actinobacterium isolated from soil.</title>
        <authorList>
            <person name="Fu Y."/>
            <person name="Cai Y."/>
            <person name="Lin Z."/>
            <person name="Chen P."/>
        </authorList>
    </citation>
    <scope>NUCLEOTIDE SEQUENCE [LARGE SCALE GENOMIC DNA]</scope>
    <source>
        <strain evidence="2 3">130</strain>
    </source>
</reference>
<evidence type="ECO:0000313" key="2">
    <source>
        <dbReference type="EMBL" id="RYP81849.1"/>
    </source>
</evidence>
<dbReference type="Proteomes" id="UP000295198">
    <property type="component" value="Unassembled WGS sequence"/>
</dbReference>
<sequence>MRTTGRHARSLVFGLVAAASIGAATLRGVPAVADPPEVWVSGAALSLGDAADAASVDLDDGAAVWLATQGGSTRVMYSGMSGSGTWMSPLALSAPGVIVDQPSVFTDGNTVVAWRVFDGTHWQIQARMKLGDATVWSEPTTFTSADGDAVEPLALVTYYYDRWTETLPRVLWRRNDGSNWRLQYGSLRDDGGSESGEYVTPAGDEVRDVTHIPGNGYEYVSWSRFDGSRWLGEAVDASDPEPPFWNIGPATEDVLEPSFAGDVDVWRTPSDGVTRVRAVCATTCSDPAVYLSPAGLDTEELAAAGWTDNAYRRHGLVAWRQHDGSSWRIAVRTKTAGAGWSARAYLSPAGVDASAPSVAPGQFADGELSSVIVAWTEESASGPIARAAVFGEATPPEPTTLSVAGEKVTGTVGLTWNGVAAAWVSGAPEAAAVQVRGFDVTGPRSDVRPFGGNGIQPTALVRWSALDDWSPVAVYDVRRSELRWNQSRWSRWQVMTDTNATSDTMRFPAGATTCVAARARDSLGHVGAWSYSSCVTRPVDDRVLTRHGRWQARTGERYYKGTYLTTRRKGASLVLGPFPRSFDQAVLVAVGPGNGKVRVDSRCGKEWRFNRTLDLHSTKNRTLVKRWVNNRWECPGGLRITVLSEGKPVRIDGVYAPPRNTP</sequence>
<accession>A0A4V1XY33</accession>
<proteinExistence type="predicted"/>
<keyword evidence="3" id="KW-1185">Reference proteome</keyword>
<evidence type="ECO:0000256" key="1">
    <source>
        <dbReference type="SAM" id="SignalP"/>
    </source>
</evidence>